<proteinExistence type="predicted"/>
<organism evidence="1 2">
    <name type="scientific">Leishmania tarentolae</name>
    <name type="common">Sauroleishmania tarentolae</name>
    <dbReference type="NCBI Taxonomy" id="5689"/>
    <lineage>
        <taxon>Eukaryota</taxon>
        <taxon>Discoba</taxon>
        <taxon>Euglenozoa</taxon>
        <taxon>Kinetoplastea</taxon>
        <taxon>Metakinetoplastina</taxon>
        <taxon>Trypanosomatida</taxon>
        <taxon>Trypanosomatidae</taxon>
        <taxon>Leishmaniinae</taxon>
        <taxon>Leishmania</taxon>
        <taxon>lizard Leishmania</taxon>
    </lineage>
</organism>
<evidence type="ECO:0000313" key="2">
    <source>
        <dbReference type="Proteomes" id="UP000419144"/>
    </source>
</evidence>
<protein>
    <submittedName>
        <fullName evidence="1">Uncharacterized protein</fullName>
    </submittedName>
</protein>
<reference evidence="1" key="1">
    <citation type="submission" date="2019-11" db="EMBL/GenBank/DDBJ databases">
        <title>Leishmania tarentolae CDS.</title>
        <authorList>
            <person name="Goto Y."/>
            <person name="Yamagishi J."/>
        </authorList>
    </citation>
    <scope>NUCLEOTIDE SEQUENCE [LARGE SCALE GENOMIC DNA]</scope>
    <source>
        <strain evidence="1">Parrot Tar II</strain>
    </source>
</reference>
<sequence length="1506" mass="165055">MFLLLCPQCGQGEPNTMRVTGSAGSRCASCSFSVLASASAHSLYIAFLLRNSALPLATVLGLYTVQRGAVVHRTRLMHPWRLCLLASHAVRYLHLYDPVEASISVAALGELKCQLPVPTTKFFLSLASSLPQYDSTQLRRVLAGLSRLHVAHYMITAYILKLFLASLTRDVDSATVPTSLMQSGSWPRCAAAKQLASVADMVRILQIHHTQRTMRAFLAAAERSLAPITTTRGGACSLSWLCRKKDDDLGGTSYIDARRMAVQVLFLLEVYVNARVHVAAPHTPLWLLGMVFHAPWRSFTLSELLHIYSRLFPAAAPRRATGCAANVSSTRLMQEPLTEHILHRAGGTEVEGTSGCRCAPSATGEDDAALGAPFSNSDLLTVPAQCRVWRERSSWEEYVLLRCTVWRLAYQPVSKSSGAEARRLLGILTPTLFYQLSAEFGGQMRGSALRCWIEALPRSAVGRCDVVDSTECDAPREGTAVEAAQICIAILQLLYTQYIAAGEEASSLTYSAVACRTEDSVGTADGEGVLVSVQRLATGLRSVASLGLKETGEERDWELLALLLDVHSYSACTGTSVSFAHWLESELHQSGDASNMWRCLSAAQQDARDVLMARWCRFWAHHQRENRLTSPLAKGKCRSATLACSDVDDSVTPRRKLAEKELLLHWCIANLVNKCLQRSHQASQLHGYTTPPPAHLTPPRLSFQQIWRGMLSETVEELDVSHQRAAAGVSTYPAMKLETDLLAIMAESLDLNRAAQLRSGDASSPPLCMSLADIIGESVLPDTLCAVVGQTQGHRTDAHSRTFPSFAEAAMQRGRWRRRMWWAASTSALGTSMSLQAAQVMLLNALFPSASIGGACGSTSRASLRRLSVLWPYRLLAVCLRHSASVHQPEKIRYAATEGCGSEWRVCATPWDLKEIFGLDAEYRTLGLVTQCDSAYPRENPLTSAIGELPATQQSFFTCAKGLSNTLMCNIESLIAWQQRSDMLPANTLRCRGEDGGILPPDLCGSTAAPYRMWHRDDTTMYLSGGHCLEAYPFADSNKGILSNNSSENVLETPFAYGTGALVPLRETVALLTRAAMSLNASFASVFAQLPARSSPCWTSCSETAVSASLWAPLFPFRPFAAVEALYAELCLYFWERCQRLAEVLLSLCVVSKPDSRHNEEASTPAMTAETLAVSGVVEWRLLSRYVRDASPSAEPSCDTLALTSAQDRATALLLPLMWRCVHYCAAEATPAISWTSKCRRPTEGVVHDVWRLQLFATYLRGKLPLPGRCEPAQERLWWCLHAALSDAVPLEKDGSLNGESSVGSEHRAALAEAMDNLKANSRKSQQLDSIAQSTQRPFLFLRDTISSLCDGLGTASMMSGDGDISVTSPIDTYVQRLLPCHPFVHAGSSNMHARFLCGVRLVVLTWMHVLLLESIVVYHPRIFSHECTQQLSCVQTRIKTYEQGLYLTVPSSAPSCKHGIAHYMGPSTRAATRRYALLVECLVRELDAAASKLMTWLRDPCISVS</sequence>
<accession>A0A640KJR1</accession>
<comment type="caution">
    <text evidence="1">The sequence shown here is derived from an EMBL/GenBank/DDBJ whole genome shotgun (WGS) entry which is preliminary data.</text>
</comment>
<dbReference type="Proteomes" id="UP000419144">
    <property type="component" value="Unassembled WGS sequence"/>
</dbReference>
<evidence type="ECO:0000313" key="1">
    <source>
        <dbReference type="EMBL" id="GET89742.1"/>
    </source>
</evidence>
<gene>
    <name evidence="1" type="ORF">LtaPh_2710000</name>
</gene>
<dbReference type="EMBL" id="BLBS01000037">
    <property type="protein sequence ID" value="GET89742.1"/>
    <property type="molecule type" value="Genomic_DNA"/>
</dbReference>
<name>A0A640KJR1_LEITA</name>
<keyword evidence="2" id="KW-1185">Reference proteome</keyword>
<dbReference type="OrthoDB" id="264161at2759"/>
<dbReference type="VEuPathDB" id="TriTrypDB:LtaPh_2710000"/>